<dbReference type="EMBL" id="BLXT01002187">
    <property type="protein sequence ID" value="GFN91913.1"/>
    <property type="molecule type" value="Genomic_DNA"/>
</dbReference>
<name>A0AAV3ZDF6_9GAST</name>
<gene>
    <name evidence="1" type="ORF">PoB_001841900</name>
</gene>
<reference evidence="1 2" key="1">
    <citation type="journal article" date="2021" name="Elife">
        <title>Chloroplast acquisition without the gene transfer in kleptoplastic sea slugs, Plakobranchus ocellatus.</title>
        <authorList>
            <person name="Maeda T."/>
            <person name="Takahashi S."/>
            <person name="Yoshida T."/>
            <person name="Shimamura S."/>
            <person name="Takaki Y."/>
            <person name="Nagai Y."/>
            <person name="Toyoda A."/>
            <person name="Suzuki Y."/>
            <person name="Arimoto A."/>
            <person name="Ishii H."/>
            <person name="Satoh N."/>
            <person name="Nishiyama T."/>
            <person name="Hasebe M."/>
            <person name="Maruyama T."/>
            <person name="Minagawa J."/>
            <person name="Obokata J."/>
            <person name="Shigenobu S."/>
        </authorList>
    </citation>
    <scope>NUCLEOTIDE SEQUENCE [LARGE SCALE GENOMIC DNA]</scope>
</reference>
<comment type="caution">
    <text evidence="1">The sequence shown here is derived from an EMBL/GenBank/DDBJ whole genome shotgun (WGS) entry which is preliminary data.</text>
</comment>
<protein>
    <submittedName>
        <fullName evidence="1">Uncharacterized protein</fullName>
    </submittedName>
</protein>
<evidence type="ECO:0000313" key="2">
    <source>
        <dbReference type="Proteomes" id="UP000735302"/>
    </source>
</evidence>
<dbReference type="Proteomes" id="UP000735302">
    <property type="component" value="Unassembled WGS sequence"/>
</dbReference>
<proteinExistence type="predicted"/>
<organism evidence="1 2">
    <name type="scientific">Plakobranchus ocellatus</name>
    <dbReference type="NCBI Taxonomy" id="259542"/>
    <lineage>
        <taxon>Eukaryota</taxon>
        <taxon>Metazoa</taxon>
        <taxon>Spiralia</taxon>
        <taxon>Lophotrochozoa</taxon>
        <taxon>Mollusca</taxon>
        <taxon>Gastropoda</taxon>
        <taxon>Heterobranchia</taxon>
        <taxon>Euthyneura</taxon>
        <taxon>Panpulmonata</taxon>
        <taxon>Sacoglossa</taxon>
        <taxon>Placobranchoidea</taxon>
        <taxon>Plakobranchidae</taxon>
        <taxon>Plakobranchus</taxon>
    </lineage>
</organism>
<accession>A0AAV3ZDF6</accession>
<sequence length="112" mass="12681">MGEEETSVFLQEEHDFNALVQPLSALGLTRLHLIGTDLQLPASFSISNDVVISLEHFGAQERMPATFLTKWILCSACDNLTDKQLKTRIESVKEKAKKTDKNKRIMMLLNTF</sequence>
<evidence type="ECO:0000313" key="1">
    <source>
        <dbReference type="EMBL" id="GFN91913.1"/>
    </source>
</evidence>
<dbReference type="AlphaFoldDB" id="A0AAV3ZDF6"/>
<keyword evidence="2" id="KW-1185">Reference proteome</keyword>